<dbReference type="InterPro" id="IPR036167">
    <property type="entry name" value="tRNA_intron_Endo_cat-like_sf"/>
</dbReference>
<dbReference type="EC" id="4.6.1.16" evidence="2"/>
<evidence type="ECO:0000256" key="3">
    <source>
        <dbReference type="ARBA" id="ARBA00022694"/>
    </source>
</evidence>
<feature type="compositionally biased region" description="Acidic residues" evidence="6">
    <location>
        <begin position="116"/>
        <end position="127"/>
    </location>
</feature>
<dbReference type="EMBL" id="QJNS01000172">
    <property type="protein sequence ID" value="RYO84098.1"/>
    <property type="molecule type" value="Genomic_DNA"/>
</dbReference>
<sequence>MASSSAPDAPADPIRISKIAGRYLVFDIEDAMRLRRRHSMCGVFAGTIPQNPQQNVFMGLPMELLAEEALVLVSLGVAYVVDDGVFHPARLASLARSLRRSREGGGRVGDNIGGGDNDEDEGEDCDAETAAATRAYLDDIRRERKNVEDEAAEQMRQARLRQARHVKKAKTGKSPSLSKQTAQASASEDGVGLGSSDSLFNPPSDPTTSPSNPAKPTIAAVKVEPRQIWNITPTTSGALLTPPPEPSSFPSSSTFPSPSSRAPAPVSADGTTSTTAVSAPSSWPLYAHLHARGYYMMPGLRFGCDYNVYPGDPLRFHSHFQATCYGWDEEIAMLDLGAGGRLGTNVKKGFLVGGVVLPEDEDEDEDENGGGGVKSGHLPDVRAFCIEWAGM</sequence>
<feature type="compositionally biased region" description="Polar residues" evidence="6">
    <location>
        <begin position="173"/>
        <end position="186"/>
    </location>
</feature>
<dbReference type="PANTHER" id="PTHR13070:SF0">
    <property type="entry name" value="TRNA-SPLICING ENDONUCLEASE SUBUNIT SEN34"/>
    <property type="match status" value="1"/>
</dbReference>
<evidence type="ECO:0000259" key="8">
    <source>
        <dbReference type="Pfam" id="PF26577"/>
    </source>
</evidence>
<evidence type="ECO:0000313" key="10">
    <source>
        <dbReference type="Proteomes" id="UP000294003"/>
    </source>
</evidence>
<feature type="domain" description="tRNA intron endonuclease catalytic" evidence="7">
    <location>
        <begin position="285"/>
        <end position="355"/>
    </location>
</feature>
<dbReference type="CDD" id="cd22363">
    <property type="entry name" value="tRNA-intron_lyase_C"/>
    <property type="match status" value="1"/>
</dbReference>
<evidence type="ECO:0000259" key="7">
    <source>
        <dbReference type="Pfam" id="PF01974"/>
    </source>
</evidence>
<evidence type="ECO:0000256" key="4">
    <source>
        <dbReference type="ARBA" id="ARBA00023239"/>
    </source>
</evidence>
<keyword evidence="10" id="KW-1185">Reference proteome</keyword>
<dbReference type="InterPro" id="IPR059049">
    <property type="entry name" value="TSEN34_N"/>
</dbReference>
<evidence type="ECO:0000313" key="9">
    <source>
        <dbReference type="EMBL" id="RYO84098.1"/>
    </source>
</evidence>
<dbReference type="Pfam" id="PF26577">
    <property type="entry name" value="TSEN34_N"/>
    <property type="match status" value="1"/>
</dbReference>
<dbReference type="InterPro" id="IPR011856">
    <property type="entry name" value="tRNA_endonuc-like_dom_sf"/>
</dbReference>
<reference evidence="9 10" key="1">
    <citation type="submission" date="2018-06" db="EMBL/GenBank/DDBJ databases">
        <title>Complete Genomes of Monosporascus.</title>
        <authorList>
            <person name="Robinson A.J."/>
            <person name="Natvig D.O."/>
        </authorList>
    </citation>
    <scope>NUCLEOTIDE SEQUENCE [LARGE SCALE GENOMIC DNA]</scope>
    <source>
        <strain evidence="9 10">CBS 609.92</strain>
    </source>
</reference>
<feature type="compositionally biased region" description="Low complexity" evidence="6">
    <location>
        <begin position="248"/>
        <end position="278"/>
    </location>
</feature>
<accession>A0ABY0H845</accession>
<name>A0ABY0H845_9PEZI</name>
<organism evidence="9 10">
    <name type="scientific">Monosporascus cannonballus</name>
    <dbReference type="NCBI Taxonomy" id="155416"/>
    <lineage>
        <taxon>Eukaryota</taxon>
        <taxon>Fungi</taxon>
        <taxon>Dikarya</taxon>
        <taxon>Ascomycota</taxon>
        <taxon>Pezizomycotina</taxon>
        <taxon>Sordariomycetes</taxon>
        <taxon>Xylariomycetidae</taxon>
        <taxon>Xylariales</taxon>
        <taxon>Xylariales incertae sedis</taxon>
        <taxon>Monosporascus</taxon>
    </lineage>
</organism>
<evidence type="ECO:0000256" key="2">
    <source>
        <dbReference type="ARBA" id="ARBA00012573"/>
    </source>
</evidence>
<keyword evidence="3" id="KW-0819">tRNA processing</keyword>
<comment type="similarity">
    <text evidence="1">Belongs to the tRNA-intron endonuclease family.</text>
</comment>
<feature type="region of interest" description="Disordered" evidence="6">
    <location>
        <begin position="147"/>
        <end position="215"/>
    </location>
</feature>
<comment type="catalytic activity">
    <reaction evidence="5">
        <text>pretRNA = a 3'-half-tRNA molecule with a 5'-OH end + a 5'-half-tRNA molecule with a 2',3'-cyclic phosphate end + an intron with a 2',3'-cyclic phosphate and a 5'-hydroxyl terminus.</text>
        <dbReference type="EC" id="4.6.1.16"/>
    </reaction>
</comment>
<dbReference type="PANTHER" id="PTHR13070">
    <property type="entry name" value="TRNA-SPLICING ENDONUCLEASE SUBUNIT SEN34-RELATED"/>
    <property type="match status" value="1"/>
</dbReference>
<feature type="compositionally biased region" description="Gly residues" evidence="6">
    <location>
        <begin position="106"/>
        <end position="115"/>
    </location>
</feature>
<feature type="region of interest" description="Disordered" evidence="6">
    <location>
        <begin position="234"/>
        <end position="278"/>
    </location>
</feature>
<keyword evidence="4" id="KW-0456">Lyase</keyword>
<feature type="domain" description="TSEN34 N-terminal" evidence="8">
    <location>
        <begin position="14"/>
        <end position="83"/>
    </location>
</feature>
<evidence type="ECO:0000256" key="5">
    <source>
        <dbReference type="ARBA" id="ARBA00034031"/>
    </source>
</evidence>
<proteinExistence type="inferred from homology"/>
<feature type="compositionally biased region" description="Basic residues" evidence="6">
    <location>
        <begin position="158"/>
        <end position="171"/>
    </location>
</feature>
<comment type="caution">
    <text evidence="9">The sequence shown here is derived from an EMBL/GenBank/DDBJ whole genome shotgun (WGS) entry which is preliminary data.</text>
</comment>
<dbReference type="SUPFAM" id="SSF53032">
    <property type="entry name" value="tRNA-intron endonuclease catalytic domain-like"/>
    <property type="match status" value="1"/>
</dbReference>
<protein>
    <recommendedName>
        <fullName evidence="2">tRNA-intron lyase</fullName>
        <ecNumber evidence="2">4.6.1.16</ecNumber>
    </recommendedName>
</protein>
<evidence type="ECO:0000256" key="1">
    <source>
        <dbReference type="ARBA" id="ARBA00008078"/>
    </source>
</evidence>
<feature type="region of interest" description="Disordered" evidence="6">
    <location>
        <begin position="98"/>
        <end position="127"/>
    </location>
</feature>
<evidence type="ECO:0000256" key="6">
    <source>
        <dbReference type="SAM" id="MobiDB-lite"/>
    </source>
</evidence>
<dbReference type="Pfam" id="PF01974">
    <property type="entry name" value="tRNA_int_endo"/>
    <property type="match status" value="1"/>
</dbReference>
<dbReference type="Gene3D" id="3.40.1350.10">
    <property type="match status" value="1"/>
</dbReference>
<dbReference type="InterPro" id="IPR006677">
    <property type="entry name" value="tRNA_intron_Endonuc_cat-like"/>
</dbReference>
<gene>
    <name evidence="9" type="ORF">DL762_005844</name>
</gene>
<dbReference type="Proteomes" id="UP000294003">
    <property type="component" value="Unassembled WGS sequence"/>
</dbReference>